<comment type="caution">
    <text evidence="2">The sequence shown here is derived from an EMBL/GenBank/DDBJ whole genome shotgun (WGS) entry which is preliminary data.</text>
</comment>
<gene>
    <name evidence="2" type="ORF">ACFPYJ_29865</name>
</gene>
<dbReference type="InterPro" id="IPR015422">
    <property type="entry name" value="PyrdxlP-dep_Trfase_small"/>
</dbReference>
<dbReference type="InterPro" id="IPR015424">
    <property type="entry name" value="PyrdxlP-dep_Trfase"/>
</dbReference>
<dbReference type="Proteomes" id="UP001596047">
    <property type="component" value="Unassembled WGS sequence"/>
</dbReference>
<evidence type="ECO:0000313" key="2">
    <source>
        <dbReference type="EMBL" id="MFC5653248.1"/>
    </source>
</evidence>
<accession>A0ABW0W4X3</accession>
<comment type="similarity">
    <text evidence="1">Belongs to the DegT/DnrJ/EryC1 family.</text>
</comment>
<keyword evidence="1" id="KW-0663">Pyridoxal phosphate</keyword>
<sequence length="418" mass="46563">MKTGNEKLKDAKYGSASQIVSSVGLPSVFPREMGPNTMKYLQEVVDSGLSSDMNSRFEKILAEAHGRKYCMLTPGCTNALFALFTALDFQPGDEIIVSPIADYGDLCGLLFENYIPVFCDTEPGTGLISARTIESCITERTKAILAVNFFGLPCDFDPIMELAKKHNILVIEDVCQSILATYNGRLSGSLADIAVFSFDPEKTLGGDTGGAIVMDDEDLYNTIVNRAQARGAKDFPGFGRKHLYRGIAMRAPQCTAATCMANWEILPPQVENRRKMARLLDEKITGIEGVIPYHVPEHKEHSYWMYGFSVDPDKFTITPADLANELNKAGIPCGQGKYYVLPAGVPFLAENVENMVYPYNMPVASRKIDYDANNVCPEAVNFMDNWIRWLWTEKYTVQHVELMETIIREVCGRYSKQS</sequence>
<keyword evidence="2" id="KW-0032">Aminotransferase</keyword>
<dbReference type="InterPro" id="IPR000653">
    <property type="entry name" value="DegT/StrS_aminotransferase"/>
</dbReference>
<proteinExistence type="inferred from homology"/>
<reference evidence="3" key="1">
    <citation type="journal article" date="2019" name="Int. J. Syst. Evol. Microbiol.">
        <title>The Global Catalogue of Microorganisms (GCM) 10K type strain sequencing project: providing services to taxonomists for standard genome sequencing and annotation.</title>
        <authorList>
            <consortium name="The Broad Institute Genomics Platform"/>
            <consortium name="The Broad Institute Genome Sequencing Center for Infectious Disease"/>
            <person name="Wu L."/>
            <person name="Ma J."/>
        </authorList>
    </citation>
    <scope>NUCLEOTIDE SEQUENCE [LARGE SCALE GENOMIC DNA]</scope>
    <source>
        <strain evidence="3">CGMCC 1.3240</strain>
    </source>
</reference>
<dbReference type="EMBL" id="JBHSOW010000119">
    <property type="protein sequence ID" value="MFC5653248.1"/>
    <property type="molecule type" value="Genomic_DNA"/>
</dbReference>
<dbReference type="RefSeq" id="WP_379191904.1">
    <property type="nucleotide sequence ID" value="NZ_JBHSOW010000119.1"/>
</dbReference>
<dbReference type="SUPFAM" id="SSF53383">
    <property type="entry name" value="PLP-dependent transferases"/>
    <property type="match status" value="1"/>
</dbReference>
<name>A0ABW0W4X3_9BACL</name>
<dbReference type="Gene3D" id="3.90.1150.10">
    <property type="entry name" value="Aspartate Aminotransferase, domain 1"/>
    <property type="match status" value="1"/>
</dbReference>
<evidence type="ECO:0000256" key="1">
    <source>
        <dbReference type="RuleBase" id="RU004508"/>
    </source>
</evidence>
<dbReference type="Gene3D" id="3.40.640.10">
    <property type="entry name" value="Type I PLP-dependent aspartate aminotransferase-like (Major domain)"/>
    <property type="match status" value="1"/>
</dbReference>
<evidence type="ECO:0000313" key="3">
    <source>
        <dbReference type="Proteomes" id="UP001596047"/>
    </source>
</evidence>
<dbReference type="PANTHER" id="PTHR30244:SF34">
    <property type="entry name" value="DTDP-4-AMINO-4,6-DIDEOXYGALACTOSE TRANSAMINASE"/>
    <property type="match status" value="1"/>
</dbReference>
<keyword evidence="3" id="KW-1185">Reference proteome</keyword>
<dbReference type="Pfam" id="PF01041">
    <property type="entry name" value="DegT_DnrJ_EryC1"/>
    <property type="match status" value="1"/>
</dbReference>
<dbReference type="InterPro" id="IPR015421">
    <property type="entry name" value="PyrdxlP-dep_Trfase_major"/>
</dbReference>
<dbReference type="GO" id="GO:0008483">
    <property type="term" value="F:transaminase activity"/>
    <property type="evidence" value="ECO:0007669"/>
    <property type="project" value="UniProtKB-KW"/>
</dbReference>
<keyword evidence="2" id="KW-0808">Transferase</keyword>
<dbReference type="PANTHER" id="PTHR30244">
    <property type="entry name" value="TRANSAMINASE"/>
    <property type="match status" value="1"/>
</dbReference>
<protein>
    <submittedName>
        <fullName evidence="2">DegT/DnrJ/EryC1/StrS family aminotransferase</fullName>
    </submittedName>
</protein>
<organism evidence="2 3">
    <name type="scientific">Paenibacillus solisilvae</name>
    <dbReference type="NCBI Taxonomy" id="2486751"/>
    <lineage>
        <taxon>Bacteria</taxon>
        <taxon>Bacillati</taxon>
        <taxon>Bacillota</taxon>
        <taxon>Bacilli</taxon>
        <taxon>Bacillales</taxon>
        <taxon>Paenibacillaceae</taxon>
        <taxon>Paenibacillus</taxon>
    </lineage>
</organism>